<gene>
    <name evidence="10" type="ORF">SAMN05216559_2799</name>
</gene>
<proteinExistence type="predicted"/>
<dbReference type="PANTHER" id="PTHR34192:SF10">
    <property type="entry name" value="PLASTOCYANIN MAJOR ISOFORM, CHLOROPLASTIC-RELATED"/>
    <property type="match status" value="1"/>
</dbReference>
<dbReference type="OrthoDB" id="11088at2157"/>
<dbReference type="PRINTS" id="PR00157">
    <property type="entry name" value="PLASTOCYANIN"/>
</dbReference>
<dbReference type="PROSITE" id="PS00196">
    <property type="entry name" value="COPPER_BLUE"/>
    <property type="match status" value="1"/>
</dbReference>
<dbReference type="SUPFAM" id="SSF49503">
    <property type="entry name" value="Cupredoxins"/>
    <property type="match status" value="1"/>
</dbReference>
<dbReference type="PROSITE" id="PS51318">
    <property type="entry name" value="TAT"/>
    <property type="match status" value="1"/>
</dbReference>
<dbReference type="GO" id="GO:0005507">
    <property type="term" value="F:copper ion binding"/>
    <property type="evidence" value="ECO:0007669"/>
    <property type="project" value="InterPro"/>
</dbReference>
<evidence type="ECO:0000256" key="8">
    <source>
        <dbReference type="SAM" id="MobiDB-lite"/>
    </source>
</evidence>
<feature type="binding site" evidence="7">
    <location>
        <position position="180"/>
    </location>
    <ligand>
        <name>Cu cation</name>
        <dbReference type="ChEBI" id="CHEBI:23378"/>
    </ligand>
</feature>
<sequence>MTRERARLSIDRRTVLRATGAVGLGGLVGMAGCAEGGDGGDGGDGDGGGGSGGTETIAGSDYPAVDEWLTETDVGGADDTYDGSIVDWREESEPTVDVGAEGNDGYYAFGPSAIAVSAGTEVRWEWTGEGETHNVEAEPEEQIGESDYEFSSGDPVAEAGTEYTYTFDEAGVALYHCEPHLALGMKGAVVVE</sequence>
<feature type="compositionally biased region" description="Acidic residues" evidence="8">
    <location>
        <begin position="137"/>
        <end position="148"/>
    </location>
</feature>
<keyword evidence="6" id="KW-0472">Membrane</keyword>
<dbReference type="Pfam" id="PF00127">
    <property type="entry name" value="Copper-bind"/>
    <property type="match status" value="1"/>
</dbReference>
<evidence type="ECO:0000256" key="3">
    <source>
        <dbReference type="ARBA" id="ARBA00022723"/>
    </source>
</evidence>
<evidence type="ECO:0000256" key="1">
    <source>
        <dbReference type="ARBA" id="ARBA00004370"/>
    </source>
</evidence>
<keyword evidence="4" id="KW-0249">Electron transport</keyword>
<dbReference type="NCBIfam" id="TIGR03102">
    <property type="entry name" value="halo_cynanin"/>
    <property type="match status" value="1"/>
</dbReference>
<dbReference type="EMBL" id="FOZK01000002">
    <property type="protein sequence ID" value="SFS03542.1"/>
    <property type="molecule type" value="Genomic_DNA"/>
</dbReference>
<dbReference type="PANTHER" id="PTHR34192">
    <property type="entry name" value="PLASTOCYANIN MAJOR ISOFORM, CHLOROPLASTIC-RELATED"/>
    <property type="match status" value="1"/>
</dbReference>
<feature type="binding site" evidence="7">
    <location>
        <position position="177"/>
    </location>
    <ligand>
        <name>Cu cation</name>
        <dbReference type="ChEBI" id="CHEBI:23378"/>
    </ligand>
</feature>
<evidence type="ECO:0000256" key="5">
    <source>
        <dbReference type="ARBA" id="ARBA00023008"/>
    </source>
</evidence>
<keyword evidence="3 7" id="KW-0479">Metal-binding</keyword>
<feature type="binding site" evidence="7">
    <location>
        <position position="185"/>
    </location>
    <ligand>
        <name>Cu cation</name>
        <dbReference type="ChEBI" id="CHEBI:23378"/>
    </ligand>
</feature>
<evidence type="ECO:0000256" key="7">
    <source>
        <dbReference type="PIRSR" id="PIRSR602387-1"/>
    </source>
</evidence>
<evidence type="ECO:0000256" key="6">
    <source>
        <dbReference type="ARBA" id="ARBA00023136"/>
    </source>
</evidence>
<comment type="cofactor">
    <cofactor evidence="7">
        <name>Cu(2+)</name>
        <dbReference type="ChEBI" id="CHEBI:29036"/>
    </cofactor>
    <text evidence="7">The crystal structure with reduced Cu(1+) has also been determined.</text>
</comment>
<organism evidence="10 11">
    <name type="scientific">Halomicrobium zhouii</name>
    <dbReference type="NCBI Taxonomy" id="767519"/>
    <lineage>
        <taxon>Archaea</taxon>
        <taxon>Methanobacteriati</taxon>
        <taxon>Methanobacteriota</taxon>
        <taxon>Stenosarchaea group</taxon>
        <taxon>Halobacteria</taxon>
        <taxon>Halobacteriales</taxon>
        <taxon>Haloarculaceae</taxon>
        <taxon>Halomicrobium</taxon>
    </lineage>
</organism>
<dbReference type="GO" id="GO:0009055">
    <property type="term" value="F:electron transfer activity"/>
    <property type="evidence" value="ECO:0007669"/>
    <property type="project" value="InterPro"/>
</dbReference>
<keyword evidence="2" id="KW-0813">Transport</keyword>
<comment type="subcellular location">
    <subcellularLocation>
        <location evidence="1">Membrane</location>
    </subcellularLocation>
</comment>
<dbReference type="InterPro" id="IPR006311">
    <property type="entry name" value="TAT_signal"/>
</dbReference>
<dbReference type="InterPro" id="IPR002387">
    <property type="entry name" value="Plastocyanin"/>
</dbReference>
<feature type="region of interest" description="Disordered" evidence="8">
    <location>
        <begin position="130"/>
        <end position="154"/>
    </location>
</feature>
<feature type="binding site" evidence="7">
    <location>
        <position position="133"/>
    </location>
    <ligand>
        <name>Cu cation</name>
        <dbReference type="ChEBI" id="CHEBI:23378"/>
    </ligand>
</feature>
<dbReference type="InterPro" id="IPR000923">
    <property type="entry name" value="BlueCu_1"/>
</dbReference>
<evidence type="ECO:0000256" key="4">
    <source>
        <dbReference type="ARBA" id="ARBA00022982"/>
    </source>
</evidence>
<dbReference type="GO" id="GO:0016020">
    <property type="term" value="C:membrane"/>
    <property type="evidence" value="ECO:0007669"/>
    <property type="project" value="UniProtKB-SubCell"/>
</dbReference>
<dbReference type="Proteomes" id="UP000199062">
    <property type="component" value="Unassembled WGS sequence"/>
</dbReference>
<evidence type="ECO:0000259" key="9">
    <source>
        <dbReference type="Pfam" id="PF00127"/>
    </source>
</evidence>
<feature type="domain" description="Blue (type 1) copper" evidence="9">
    <location>
        <begin position="98"/>
        <end position="192"/>
    </location>
</feature>
<dbReference type="Gene3D" id="2.60.40.420">
    <property type="entry name" value="Cupredoxins - blue copper proteins"/>
    <property type="match status" value="1"/>
</dbReference>
<keyword evidence="5 7" id="KW-0186">Copper</keyword>
<dbReference type="InterPro" id="IPR017533">
    <property type="entry name" value="Halocyanin"/>
</dbReference>
<evidence type="ECO:0000256" key="2">
    <source>
        <dbReference type="ARBA" id="ARBA00022448"/>
    </source>
</evidence>
<reference evidence="10 11" key="1">
    <citation type="submission" date="2016-10" db="EMBL/GenBank/DDBJ databases">
        <authorList>
            <person name="de Groot N.N."/>
        </authorList>
    </citation>
    <scope>NUCLEOTIDE SEQUENCE [LARGE SCALE GENOMIC DNA]</scope>
    <source>
        <strain evidence="10 11">CGMCC 1.10457</strain>
    </source>
</reference>
<keyword evidence="11" id="KW-1185">Reference proteome</keyword>
<dbReference type="InterPro" id="IPR028871">
    <property type="entry name" value="BlueCu_1_BS"/>
</dbReference>
<feature type="region of interest" description="Disordered" evidence="8">
    <location>
        <begin position="38"/>
        <end position="60"/>
    </location>
</feature>
<dbReference type="CDD" id="cd04220">
    <property type="entry name" value="Halocyanin"/>
    <property type="match status" value="1"/>
</dbReference>
<dbReference type="RefSeq" id="WP_089817106.1">
    <property type="nucleotide sequence ID" value="NZ_FOZK01000002.1"/>
</dbReference>
<dbReference type="STRING" id="767519.SAMN05216559_2799"/>
<dbReference type="PROSITE" id="PS51257">
    <property type="entry name" value="PROKAR_LIPOPROTEIN"/>
    <property type="match status" value="1"/>
</dbReference>
<dbReference type="AlphaFoldDB" id="A0A1I6LJP8"/>
<name>A0A1I6LJP8_9EURY</name>
<dbReference type="InterPro" id="IPR008972">
    <property type="entry name" value="Cupredoxin"/>
</dbReference>
<evidence type="ECO:0000313" key="11">
    <source>
        <dbReference type="Proteomes" id="UP000199062"/>
    </source>
</evidence>
<feature type="compositionally biased region" description="Gly residues" evidence="8">
    <location>
        <begin position="38"/>
        <end position="53"/>
    </location>
</feature>
<protein>
    <submittedName>
        <fullName evidence="10">Halocyanin domain-containing protein</fullName>
    </submittedName>
</protein>
<evidence type="ECO:0000313" key="10">
    <source>
        <dbReference type="EMBL" id="SFS03542.1"/>
    </source>
</evidence>
<accession>A0A1I6LJP8</accession>